<dbReference type="AlphaFoldDB" id="A0A402DFU9"/>
<evidence type="ECO:0000313" key="2">
    <source>
        <dbReference type="Proteomes" id="UP000289660"/>
    </source>
</evidence>
<proteinExistence type="predicted"/>
<evidence type="ECO:0000313" key="1">
    <source>
        <dbReference type="EMBL" id="GCE61071.1"/>
    </source>
</evidence>
<reference evidence="2" key="1">
    <citation type="submission" date="2018-12" db="EMBL/GenBank/DDBJ databases">
        <title>Genome sequence of Microcystis aeruginosa NIES-4285.</title>
        <authorList>
            <person name="Tanabe Y."/>
        </authorList>
    </citation>
    <scope>NUCLEOTIDE SEQUENCE [LARGE SCALE GENOMIC DNA]</scope>
    <source>
        <strain evidence="2">NIES-4285</strain>
    </source>
</reference>
<sequence>MVHYQSASPLLFTDHSQKACQHPAIPNANGSTEYRTRLTLAFQNGVKGLNSGFRGNGSQTTGFYGDAELFAASYPWDN</sequence>
<organism evidence="1 2">
    <name type="scientific">Microcystis aeruginosa NIES-4285</name>
    <dbReference type="NCBI Taxonomy" id="2497681"/>
    <lineage>
        <taxon>Bacteria</taxon>
        <taxon>Bacillati</taxon>
        <taxon>Cyanobacteriota</taxon>
        <taxon>Cyanophyceae</taxon>
        <taxon>Oscillatoriophycideae</taxon>
        <taxon>Chroococcales</taxon>
        <taxon>Microcystaceae</taxon>
        <taxon>Microcystis</taxon>
    </lineage>
</organism>
<comment type="caution">
    <text evidence="1">The sequence shown here is derived from an EMBL/GenBank/DDBJ whole genome shotgun (WGS) entry which is preliminary data.</text>
</comment>
<name>A0A402DFU9_MICAE</name>
<protein>
    <submittedName>
        <fullName evidence="1">Uncharacterized protein</fullName>
    </submittedName>
</protein>
<dbReference type="EMBL" id="BIFY01000057">
    <property type="protein sequence ID" value="GCE61071.1"/>
    <property type="molecule type" value="Genomic_DNA"/>
</dbReference>
<accession>A0A402DFU9</accession>
<gene>
    <name evidence="1" type="ORF">MiAbB_03002</name>
</gene>
<dbReference type="Proteomes" id="UP000289660">
    <property type="component" value="Unassembled WGS sequence"/>
</dbReference>